<dbReference type="Pfam" id="PF00590">
    <property type="entry name" value="TP_methylase"/>
    <property type="match status" value="1"/>
</dbReference>
<dbReference type="PIRSF" id="PIRSF036525">
    <property type="entry name" value="CobF"/>
    <property type="match status" value="1"/>
</dbReference>
<evidence type="ECO:0000259" key="6">
    <source>
        <dbReference type="Pfam" id="PF00590"/>
    </source>
</evidence>
<evidence type="ECO:0000313" key="7">
    <source>
        <dbReference type="EMBL" id="PQP23525.1"/>
    </source>
</evidence>
<comment type="caution">
    <text evidence="7">The sequence shown here is derived from an EMBL/GenBank/DDBJ whole genome shotgun (WGS) entry which is preliminary data.</text>
</comment>
<dbReference type="Gene3D" id="3.40.1010.10">
    <property type="entry name" value="Cobalt-precorrin-4 Transmethylase, Domain 1"/>
    <property type="match status" value="1"/>
</dbReference>
<dbReference type="GO" id="GO:0032259">
    <property type="term" value="P:methylation"/>
    <property type="evidence" value="ECO:0007669"/>
    <property type="project" value="UniProtKB-KW"/>
</dbReference>
<dbReference type="InterPro" id="IPR014777">
    <property type="entry name" value="4pyrrole_Mease_sub1"/>
</dbReference>
<dbReference type="InterPro" id="IPR012797">
    <property type="entry name" value="CobF"/>
</dbReference>
<keyword evidence="5" id="KW-0949">S-adenosyl-L-methionine</keyword>
<dbReference type="Proteomes" id="UP000239290">
    <property type="component" value="Unassembled WGS sequence"/>
</dbReference>
<dbReference type="PANTHER" id="PTHR43467:SF1">
    <property type="entry name" value="PRECORRIN-6A SYNTHASE [DEACETYLATING]"/>
    <property type="match status" value="1"/>
</dbReference>
<dbReference type="InterPro" id="IPR000878">
    <property type="entry name" value="4pyrrol_Mease"/>
</dbReference>
<dbReference type="RefSeq" id="WP_105416425.1">
    <property type="nucleotide sequence ID" value="NZ_PUIO01000020.1"/>
</dbReference>
<dbReference type="PANTHER" id="PTHR43467">
    <property type="entry name" value="COBALT-PRECORRIN-2 C(20)-METHYLTRANSFERASE"/>
    <property type="match status" value="1"/>
</dbReference>
<sequence>MRELFVIGVGAGDPDQVTVQAIKAMNKADVFFVIGKGDEKQDLVDLRTTILEEHVAGAYRVVDIVDPPRDRTPSDYEGVVDDWHERRAALFEAEFASEPGVGAILVWGDPSLYDSTLRIVERVLARGNVSFDYSVIPGVTSVQSLAAQHRIVLNRIGEPVHITTGRRLAEGLPDGVDNAVVMLDAHCTFTQVPGDDVQIWWGAYLGTPDEVLISGRLRDVEDEIQRVRAALRERKGWIMDIYLLQRSPSDESGRRQ</sequence>
<reference evidence="8" key="1">
    <citation type="submission" date="2018-02" db="EMBL/GenBank/DDBJ databases">
        <title>Draft genome sequencing of Rhodococcus opacus KU647198.</title>
        <authorList>
            <person name="Zheng B.-X."/>
        </authorList>
    </citation>
    <scope>NUCLEOTIDE SEQUENCE [LARGE SCALE GENOMIC DNA]</scope>
    <source>
        <strain evidence="8">04-OD7</strain>
    </source>
</reference>
<evidence type="ECO:0000256" key="1">
    <source>
        <dbReference type="ARBA" id="ARBA00004953"/>
    </source>
</evidence>
<comment type="pathway">
    <text evidence="1">Cofactor biosynthesis; adenosylcobalamin biosynthesis.</text>
</comment>
<protein>
    <submittedName>
        <fullName evidence="7">Precorrin-6A synthase (Deacetylating)</fullName>
    </submittedName>
</protein>
<dbReference type="GO" id="GO:0009236">
    <property type="term" value="P:cobalamin biosynthetic process"/>
    <property type="evidence" value="ECO:0007669"/>
    <property type="project" value="UniProtKB-KW"/>
</dbReference>
<dbReference type="SUPFAM" id="SSF53790">
    <property type="entry name" value="Tetrapyrrole methylase"/>
    <property type="match status" value="1"/>
</dbReference>
<dbReference type="GO" id="GO:0043819">
    <property type="term" value="F:precorrin-6A synthase (deacetylating) activity"/>
    <property type="evidence" value="ECO:0007669"/>
    <property type="project" value="InterPro"/>
</dbReference>
<evidence type="ECO:0000256" key="5">
    <source>
        <dbReference type="ARBA" id="ARBA00022691"/>
    </source>
</evidence>
<dbReference type="CDD" id="cd11643">
    <property type="entry name" value="Precorrin-6A-synthase"/>
    <property type="match status" value="1"/>
</dbReference>
<keyword evidence="2" id="KW-0169">Cobalamin biosynthesis</keyword>
<evidence type="ECO:0000313" key="8">
    <source>
        <dbReference type="Proteomes" id="UP000239290"/>
    </source>
</evidence>
<organism evidence="7 8">
    <name type="scientific">Rhodococcus opacus</name>
    <name type="common">Nocardia opaca</name>
    <dbReference type="NCBI Taxonomy" id="37919"/>
    <lineage>
        <taxon>Bacteria</taxon>
        <taxon>Bacillati</taxon>
        <taxon>Actinomycetota</taxon>
        <taxon>Actinomycetes</taxon>
        <taxon>Mycobacteriales</taxon>
        <taxon>Nocardiaceae</taxon>
        <taxon>Rhodococcus</taxon>
    </lineage>
</organism>
<dbReference type="InterPro" id="IPR035996">
    <property type="entry name" value="4pyrrol_Methylase_sf"/>
</dbReference>
<evidence type="ECO:0000256" key="2">
    <source>
        <dbReference type="ARBA" id="ARBA00022573"/>
    </source>
</evidence>
<evidence type="ECO:0000256" key="4">
    <source>
        <dbReference type="ARBA" id="ARBA00022679"/>
    </source>
</evidence>
<keyword evidence="3" id="KW-0489">Methyltransferase</keyword>
<dbReference type="AlphaFoldDB" id="A0A2S8J932"/>
<dbReference type="InterPro" id="IPR014776">
    <property type="entry name" value="4pyrrole_Mease_sub2"/>
</dbReference>
<gene>
    <name evidence="7" type="ORF">C5613_18440</name>
</gene>
<proteinExistence type="predicted"/>
<dbReference type="NCBIfam" id="TIGR02434">
    <property type="entry name" value="CobF"/>
    <property type="match status" value="1"/>
</dbReference>
<dbReference type="EMBL" id="PUIO01000020">
    <property type="protein sequence ID" value="PQP23525.1"/>
    <property type="molecule type" value="Genomic_DNA"/>
</dbReference>
<accession>A0A2S8J932</accession>
<dbReference type="Gene3D" id="3.30.950.10">
    <property type="entry name" value="Methyltransferase, Cobalt-precorrin-4 Transmethylase, Domain 2"/>
    <property type="match status" value="1"/>
</dbReference>
<name>A0A2S8J932_RHOOP</name>
<keyword evidence="4" id="KW-0808">Transferase</keyword>
<feature type="domain" description="Tetrapyrrole methylase" evidence="6">
    <location>
        <begin position="4"/>
        <end position="220"/>
    </location>
</feature>
<evidence type="ECO:0000256" key="3">
    <source>
        <dbReference type="ARBA" id="ARBA00022603"/>
    </source>
</evidence>